<dbReference type="EMBL" id="LNJC01000005">
    <property type="protein sequence ID" value="KYC50959.1"/>
    <property type="molecule type" value="Genomic_DNA"/>
</dbReference>
<evidence type="ECO:0000256" key="1">
    <source>
        <dbReference type="HAMAP-Rule" id="MF_01089"/>
    </source>
</evidence>
<dbReference type="AlphaFoldDB" id="A0A150IMC0"/>
<dbReference type="Pfam" id="PF26548">
    <property type="entry name" value="DUF8179"/>
    <property type="match status" value="1"/>
</dbReference>
<evidence type="ECO:0000313" key="3">
    <source>
        <dbReference type="EMBL" id="KYC46052.1"/>
    </source>
</evidence>
<accession>A0A150J163</accession>
<dbReference type="EMBL" id="LNGF01000007">
    <property type="protein sequence ID" value="KYC48290.1"/>
    <property type="molecule type" value="Genomic_DNA"/>
</dbReference>
<dbReference type="EMBL" id="LNGE01000005">
    <property type="protein sequence ID" value="KYC46052.1"/>
    <property type="molecule type" value="Genomic_DNA"/>
</dbReference>
<sequence>MEIEIDGKKIEAKDGSTLKEIFSNNNIYYQKGTTIGIVKKETEKSSYLDEFLVTTNKGSFVIKLKDTEEGKLFKKISKQFENKIVRWRTSTLIAIGSVPTNLTPSKEEKTYNPWDVFFILAGFDSNTTYIALSKKTQKGSYGTKNTIGKITQGRHVLPEIEEGDTILSIEPVEVFTVEKDFETTTDLLYKPKNAERIFTHILIKLNENTPMATEHIFSLTKEGFISIDEVTESFVSSKGLLGFDVQTENSNLRKKNSVSVRTEGKDTGVVYIYKKERITTPNHSVSGTITLGSELIEMLKKGDKVAVKTSPQSLSLLGLAQKEAEARLASEGIKQERSGDVSDEAVIVEQEPPFTAEILKTKTVKTLGVDINNIIEVELYEDKAPNTVKYFRKITGLINKPIGKLDIQFAHPSVSLVAFEGGSIEAGGLIPENSPSEVSNKGDVGVTNMSRQHKGLIGVRLKEDKAYGPTGEEFDGTNIVGRIDLDKVKIDFNTEKSIYIKEIKK</sequence>
<accession>A0A150IMC0</accession>
<reference evidence="6 7" key="1">
    <citation type="journal article" date="2016" name="ISME J.">
        <title>Chasing the elusive Euryarchaeota class WSA2: genomes reveal a uniquely fastidious methyl-reducing methanogen.</title>
        <authorList>
            <person name="Nobu M.K."/>
            <person name="Narihiro T."/>
            <person name="Kuroda K."/>
            <person name="Mei R."/>
            <person name="Liu W.T."/>
        </authorList>
    </citation>
    <scope>NUCLEOTIDE SEQUENCE [LARGE SCALE GENOMIC DNA]</scope>
    <source>
        <strain evidence="3">B03fssc0709_Meth_Bin005</strain>
        <strain evidence="4">B15fssc0709_Meth_Bin003</strain>
        <strain evidence="5">BMIXfssc0709_Meth_Bin006</strain>
    </source>
</reference>
<evidence type="ECO:0000313" key="4">
    <source>
        <dbReference type="EMBL" id="KYC48290.1"/>
    </source>
</evidence>
<name>A0A150IMC0_9EURY</name>
<feature type="domain" description="Putative peptidyl-prolyl cis-trans isomerase" evidence="2">
    <location>
        <begin position="375"/>
        <end position="502"/>
    </location>
</feature>
<dbReference type="NCBIfam" id="TIGR03268">
    <property type="entry name" value="methan_mark_3"/>
    <property type="match status" value="1"/>
</dbReference>
<comment type="caution">
    <text evidence="3">The sequence shown here is derived from an EMBL/GenBank/DDBJ whole genome shotgun (WGS) entry which is preliminary data.</text>
</comment>
<dbReference type="Proteomes" id="UP000091929">
    <property type="component" value="Unassembled WGS sequence"/>
</dbReference>
<dbReference type="InterPro" id="IPR058492">
    <property type="entry name" value="DUF8179"/>
</dbReference>
<proteinExistence type="inferred from homology"/>
<dbReference type="HAMAP" id="MF_01089">
    <property type="entry name" value="UPF0288"/>
    <property type="match status" value="1"/>
</dbReference>
<gene>
    <name evidence="3" type="ORF">APG10_00263</name>
    <name evidence="4" type="ORF">APG11_00413</name>
    <name evidence="5" type="ORF">APG12_00382</name>
</gene>
<evidence type="ECO:0000313" key="6">
    <source>
        <dbReference type="Proteomes" id="UP000091929"/>
    </source>
</evidence>
<dbReference type="InterPro" id="IPR016466">
    <property type="entry name" value="Methan_mark_3"/>
</dbReference>
<dbReference type="PIRSF" id="PIRSF005852">
    <property type="entry name" value="UCP005852"/>
    <property type="match status" value="1"/>
</dbReference>
<evidence type="ECO:0000313" key="5">
    <source>
        <dbReference type="EMBL" id="KYC50959.1"/>
    </source>
</evidence>
<dbReference type="Proteomes" id="UP000092401">
    <property type="component" value="Unassembled WGS sequence"/>
</dbReference>
<protein>
    <recommendedName>
        <fullName evidence="1">UPF0288 protein APG10_00263</fullName>
    </recommendedName>
</protein>
<dbReference type="Proteomes" id="UP000092403">
    <property type="component" value="Unassembled WGS sequence"/>
</dbReference>
<accession>A0A150ITK3</accession>
<comment type="similarity">
    <text evidence="1">Belongs to the UPF0288 family.</text>
</comment>
<evidence type="ECO:0000313" key="7">
    <source>
        <dbReference type="Proteomes" id="UP000092401"/>
    </source>
</evidence>
<evidence type="ECO:0000259" key="2">
    <source>
        <dbReference type="Pfam" id="PF26548"/>
    </source>
</evidence>
<organism evidence="3 7">
    <name type="scientific">Candidatus Methanofastidiosum methylothiophilum</name>
    <dbReference type="NCBI Taxonomy" id="1705564"/>
    <lineage>
        <taxon>Archaea</taxon>
        <taxon>Methanobacteriati</taxon>
        <taxon>Methanobacteriota</taxon>
        <taxon>Stenosarchaea group</taxon>
        <taxon>Candidatus Methanofastidiosia</taxon>
        <taxon>Candidatus Methanofastidiosales</taxon>
        <taxon>Candidatus Methanofastidiosaceae</taxon>
        <taxon>Candidatus Methanofastidiosum</taxon>
    </lineage>
</organism>